<evidence type="ECO:0000256" key="1">
    <source>
        <dbReference type="SAM" id="MobiDB-lite"/>
    </source>
</evidence>
<dbReference type="Proteomes" id="UP000366872">
    <property type="component" value="Unassembled WGS sequence"/>
</dbReference>
<gene>
    <name evidence="2" type="ORF">PDESU_05730</name>
</gene>
<keyword evidence="3" id="KW-1185">Reference proteome</keyword>
<evidence type="ECO:0000313" key="3">
    <source>
        <dbReference type="Proteomes" id="UP000366872"/>
    </source>
</evidence>
<proteinExistence type="predicted"/>
<feature type="region of interest" description="Disordered" evidence="1">
    <location>
        <begin position="25"/>
        <end position="47"/>
    </location>
</feature>
<feature type="compositionally biased region" description="Acidic residues" evidence="1">
    <location>
        <begin position="38"/>
        <end position="47"/>
    </location>
</feature>
<organism evidence="2 3">
    <name type="scientific">Pontiella desulfatans</name>
    <dbReference type="NCBI Taxonomy" id="2750659"/>
    <lineage>
        <taxon>Bacteria</taxon>
        <taxon>Pseudomonadati</taxon>
        <taxon>Kiritimatiellota</taxon>
        <taxon>Kiritimatiellia</taxon>
        <taxon>Kiritimatiellales</taxon>
        <taxon>Pontiellaceae</taxon>
        <taxon>Pontiella</taxon>
    </lineage>
</organism>
<dbReference type="EMBL" id="CAAHFG010000004">
    <property type="protein sequence ID" value="VGO17135.1"/>
    <property type="molecule type" value="Genomic_DNA"/>
</dbReference>
<name>A0A6C2UAU3_PONDE</name>
<accession>A0A6C2UAU3</accession>
<protein>
    <submittedName>
        <fullName evidence="2">Uncharacterized protein</fullName>
    </submittedName>
</protein>
<sequence>MESPFPTRGVTSICTIVNLDVTLRGTDLAEDQPVASSEDGDIDQGMR</sequence>
<reference evidence="2 3" key="1">
    <citation type="submission" date="2019-04" db="EMBL/GenBank/DDBJ databases">
        <authorList>
            <person name="Van Vliet M D."/>
        </authorList>
    </citation>
    <scope>NUCLEOTIDE SEQUENCE [LARGE SCALE GENOMIC DNA]</scope>
    <source>
        <strain evidence="2 3">F1</strain>
    </source>
</reference>
<dbReference type="AlphaFoldDB" id="A0A6C2UAU3"/>
<evidence type="ECO:0000313" key="2">
    <source>
        <dbReference type="EMBL" id="VGO17135.1"/>
    </source>
</evidence>